<dbReference type="InterPro" id="IPR011050">
    <property type="entry name" value="Pectin_lyase_fold/virulence"/>
</dbReference>
<evidence type="ECO:0008006" key="4">
    <source>
        <dbReference type="Google" id="ProtNLM"/>
    </source>
</evidence>
<proteinExistence type="predicted"/>
<accession>A0ABU1NNK8</accession>
<comment type="caution">
    <text evidence="2">The sequence shown here is derived from an EMBL/GenBank/DDBJ whole genome shotgun (WGS) entry which is preliminary data.</text>
</comment>
<evidence type="ECO:0000313" key="2">
    <source>
        <dbReference type="EMBL" id="MDR6549045.1"/>
    </source>
</evidence>
<organism evidence="2 3">
    <name type="scientific">Paenibacillus qinlingensis</name>
    <dbReference type="NCBI Taxonomy" id="1837343"/>
    <lineage>
        <taxon>Bacteria</taxon>
        <taxon>Bacillati</taxon>
        <taxon>Bacillota</taxon>
        <taxon>Bacilli</taxon>
        <taxon>Bacillales</taxon>
        <taxon>Paenibacillaceae</taxon>
        <taxon>Paenibacillus</taxon>
    </lineage>
</organism>
<evidence type="ECO:0000256" key="1">
    <source>
        <dbReference type="SAM" id="SignalP"/>
    </source>
</evidence>
<dbReference type="Gene3D" id="2.160.20.10">
    <property type="entry name" value="Single-stranded right-handed beta-helix, Pectin lyase-like"/>
    <property type="match status" value="1"/>
</dbReference>
<reference evidence="2 3" key="1">
    <citation type="submission" date="2023-07" db="EMBL/GenBank/DDBJ databases">
        <title>Sorghum-associated microbial communities from plants grown in Nebraska, USA.</title>
        <authorList>
            <person name="Schachtman D."/>
        </authorList>
    </citation>
    <scope>NUCLEOTIDE SEQUENCE [LARGE SCALE GENOMIC DNA]</scope>
    <source>
        <strain evidence="2 3">CC258</strain>
    </source>
</reference>
<evidence type="ECO:0000313" key="3">
    <source>
        <dbReference type="Proteomes" id="UP001267290"/>
    </source>
</evidence>
<gene>
    <name evidence="2" type="ORF">J2736_000228</name>
</gene>
<dbReference type="EMBL" id="JAVDSB010000001">
    <property type="protein sequence ID" value="MDR6549045.1"/>
    <property type="molecule type" value="Genomic_DNA"/>
</dbReference>
<feature type="chain" id="PRO_5045449965" description="Pectate lyase superfamily protein domain-containing protein" evidence="1">
    <location>
        <begin position="28"/>
        <end position="634"/>
    </location>
</feature>
<name>A0ABU1NNK8_9BACL</name>
<keyword evidence="1" id="KW-0732">Signal</keyword>
<protein>
    <recommendedName>
        <fullName evidence="4">Pectate lyase superfamily protein domain-containing protein</fullName>
    </recommendedName>
</protein>
<dbReference type="SUPFAM" id="SSF51126">
    <property type="entry name" value="Pectin lyase-like"/>
    <property type="match status" value="1"/>
</dbReference>
<dbReference type="Proteomes" id="UP001267290">
    <property type="component" value="Unassembled WGS sequence"/>
</dbReference>
<sequence>MKKPTFWLKSMLITLGLAVAAPVSVFAFDYGDLPTNIFPAGGYTNTVWGDPGGWTTLDVTSYSVPVNNPSVDASAAVQNMINSTSGRRILYFPEGAYYFKTPLSITTGNIIIRGNGLTKTTFFIGDSANVNTELRFDGSKVGDPVGVTGSPGAGSQTITVDDASTLNVDDYILLYLSGGKLAWSTYTESQTFKITGKSGNVLTLGKIIGLDYPAAKLPKVQKLNLLSNVGVEKVKLVRTVQPTIENTNNLVLNRTVNSYVKDNESILSGRGHISIDNSKDVVVERNYVHDAFIKNVGGYAYGIVNNASTSVRITDNKLWDLRHHMLLQLGANHSVVSYNSLESPYTDYNDLAFHSNYAYMNLVEGNTFKEGYADNSKAGDPVMTATGPYNTWFRNKATGKIGTDNTSTVNQNMIGNYVGSISTAGSGHYLGANKLTSGTINWGSLSASSNIPASLYATAAPSFLSGKSWPLFGPNVGTDWGASNTNPAKDRAIPVSGITIVDDLNDWSKTYSTTANVGFDTLNTAKFEGDTSRAKRTTKTNEEIVWYQPGMNSFTAVTFFWPSEAVNAFTVYTSADGSTWTTATPTITGGSGDWKKYTYTLTGLRGVNYVKMRWNNTAGSVWNPQIGKVTMTTY</sequence>
<feature type="signal peptide" evidence="1">
    <location>
        <begin position="1"/>
        <end position="27"/>
    </location>
</feature>
<keyword evidence="3" id="KW-1185">Reference proteome</keyword>
<dbReference type="InterPro" id="IPR012334">
    <property type="entry name" value="Pectin_lyas_fold"/>
</dbReference>